<evidence type="ECO:0000313" key="16">
    <source>
        <dbReference type="Proteomes" id="UP000821866"/>
    </source>
</evidence>
<sequence length="197" mass="22074">MRYCCVPFCTSSQRKKQPGVSFHEIPADATLREQWLKVISRKDWQPNSTSNYSAVCSLHLLDADFREDTKRRMLKPVVGVMLTDILDVEEIELLAEASRAKLESYVSLNAKTTEELREENAQLKARCERSSFQLEAALSEHRAQITALEDACERAKQQAAQLAKTRQDGAALTGLPEPLELTVVLGLDEFGYGVVDS</sequence>
<keyword evidence="4 12" id="KW-0863">Zinc-finger</keyword>
<dbReference type="GO" id="GO:0043565">
    <property type="term" value="F:sequence-specific DNA binding"/>
    <property type="evidence" value="ECO:0007669"/>
    <property type="project" value="InterPro"/>
</dbReference>
<keyword evidence="5" id="KW-0862">Zinc</keyword>
<evidence type="ECO:0000256" key="7">
    <source>
        <dbReference type="ARBA" id="ARBA00023054"/>
    </source>
</evidence>
<comment type="similarity">
    <text evidence="2">Belongs to the THAP1 family.</text>
</comment>
<evidence type="ECO:0000256" key="12">
    <source>
        <dbReference type="PROSITE-ProRule" id="PRU00309"/>
    </source>
</evidence>
<dbReference type="SMART" id="SM00980">
    <property type="entry name" value="THAP"/>
    <property type="match status" value="1"/>
</dbReference>
<evidence type="ECO:0000256" key="3">
    <source>
        <dbReference type="ARBA" id="ARBA00022723"/>
    </source>
</evidence>
<keyword evidence="16" id="KW-1185">Reference proteome</keyword>
<keyword evidence="8 12" id="KW-0238">DNA-binding</keyword>
<dbReference type="AlphaFoldDB" id="A0A9J6ES25"/>
<evidence type="ECO:0000256" key="2">
    <source>
        <dbReference type="ARBA" id="ARBA00006177"/>
    </source>
</evidence>
<accession>A0A9J6ES25</accession>
<name>A0A9J6ES25_RHIMP</name>
<gene>
    <name evidence="15" type="ORF">HPB51_008856</name>
</gene>
<dbReference type="PANTHER" id="PTHR46600:SF1">
    <property type="entry name" value="THAP DOMAIN-CONTAINING PROTEIN 1"/>
    <property type="match status" value="1"/>
</dbReference>
<organism evidence="15 16">
    <name type="scientific">Rhipicephalus microplus</name>
    <name type="common">Cattle tick</name>
    <name type="synonym">Boophilus microplus</name>
    <dbReference type="NCBI Taxonomy" id="6941"/>
    <lineage>
        <taxon>Eukaryota</taxon>
        <taxon>Metazoa</taxon>
        <taxon>Ecdysozoa</taxon>
        <taxon>Arthropoda</taxon>
        <taxon>Chelicerata</taxon>
        <taxon>Arachnida</taxon>
        <taxon>Acari</taxon>
        <taxon>Parasitiformes</taxon>
        <taxon>Ixodida</taxon>
        <taxon>Ixodoidea</taxon>
        <taxon>Ixodidae</taxon>
        <taxon>Rhipicephalinae</taxon>
        <taxon>Rhipicephalus</taxon>
        <taxon>Boophilus</taxon>
    </lineage>
</organism>
<reference evidence="15" key="1">
    <citation type="journal article" date="2020" name="Cell">
        <title>Large-Scale Comparative Analyses of Tick Genomes Elucidate Their Genetic Diversity and Vector Capacities.</title>
        <authorList>
            <consortium name="Tick Genome and Microbiome Consortium (TIGMIC)"/>
            <person name="Jia N."/>
            <person name="Wang J."/>
            <person name="Shi W."/>
            <person name="Du L."/>
            <person name="Sun Y."/>
            <person name="Zhan W."/>
            <person name="Jiang J.F."/>
            <person name="Wang Q."/>
            <person name="Zhang B."/>
            <person name="Ji P."/>
            <person name="Bell-Sakyi L."/>
            <person name="Cui X.M."/>
            <person name="Yuan T.T."/>
            <person name="Jiang B.G."/>
            <person name="Yang W.F."/>
            <person name="Lam T.T."/>
            <person name="Chang Q.C."/>
            <person name="Ding S.J."/>
            <person name="Wang X.J."/>
            <person name="Zhu J.G."/>
            <person name="Ruan X.D."/>
            <person name="Zhao L."/>
            <person name="Wei J.T."/>
            <person name="Ye R.Z."/>
            <person name="Que T.C."/>
            <person name="Du C.H."/>
            <person name="Zhou Y.H."/>
            <person name="Cheng J.X."/>
            <person name="Dai P.F."/>
            <person name="Guo W.B."/>
            <person name="Han X.H."/>
            <person name="Huang E.J."/>
            <person name="Li L.F."/>
            <person name="Wei W."/>
            <person name="Gao Y.C."/>
            <person name="Liu J.Z."/>
            <person name="Shao H.Z."/>
            <person name="Wang X."/>
            <person name="Wang C.C."/>
            <person name="Yang T.C."/>
            <person name="Huo Q.B."/>
            <person name="Li W."/>
            <person name="Chen H.Y."/>
            <person name="Chen S.E."/>
            <person name="Zhou L.G."/>
            <person name="Ni X.B."/>
            <person name="Tian J.H."/>
            <person name="Sheng Y."/>
            <person name="Liu T."/>
            <person name="Pan Y.S."/>
            <person name="Xia L.Y."/>
            <person name="Li J."/>
            <person name="Zhao F."/>
            <person name="Cao W.C."/>
        </authorList>
    </citation>
    <scope>NUCLEOTIDE SEQUENCE</scope>
    <source>
        <strain evidence="15">Rmic-2018</strain>
    </source>
</reference>
<keyword evidence="9" id="KW-0804">Transcription</keyword>
<evidence type="ECO:0000256" key="13">
    <source>
        <dbReference type="SAM" id="Coils"/>
    </source>
</evidence>
<keyword evidence="6" id="KW-0805">Transcription regulation</keyword>
<evidence type="ECO:0000313" key="15">
    <source>
        <dbReference type="EMBL" id="KAH8037174.1"/>
    </source>
</evidence>
<evidence type="ECO:0000256" key="9">
    <source>
        <dbReference type="ARBA" id="ARBA00023163"/>
    </source>
</evidence>
<keyword evidence="3" id="KW-0479">Metal-binding</keyword>
<dbReference type="Proteomes" id="UP000821866">
    <property type="component" value="Chromosome 10"/>
</dbReference>
<feature type="domain" description="THAP-type" evidence="14">
    <location>
        <begin position="1"/>
        <end position="83"/>
    </location>
</feature>
<proteinExistence type="inferred from homology"/>
<dbReference type="InterPro" id="IPR006612">
    <property type="entry name" value="THAP_Znf"/>
</dbReference>
<dbReference type="Gene3D" id="6.20.210.20">
    <property type="entry name" value="THAP domain"/>
    <property type="match status" value="1"/>
</dbReference>
<evidence type="ECO:0000256" key="8">
    <source>
        <dbReference type="ARBA" id="ARBA00023125"/>
    </source>
</evidence>
<protein>
    <recommendedName>
        <fullName evidence="14">THAP-type domain-containing protein</fullName>
    </recommendedName>
</protein>
<dbReference type="InterPro" id="IPR026516">
    <property type="entry name" value="THAP1/10"/>
</dbReference>
<reference evidence="15" key="2">
    <citation type="submission" date="2021-09" db="EMBL/GenBank/DDBJ databases">
        <authorList>
            <person name="Jia N."/>
            <person name="Wang J."/>
            <person name="Shi W."/>
            <person name="Du L."/>
            <person name="Sun Y."/>
            <person name="Zhan W."/>
            <person name="Jiang J."/>
            <person name="Wang Q."/>
            <person name="Zhang B."/>
            <person name="Ji P."/>
            <person name="Sakyi L.B."/>
            <person name="Cui X."/>
            <person name="Yuan T."/>
            <person name="Jiang B."/>
            <person name="Yang W."/>
            <person name="Lam T.T.-Y."/>
            <person name="Chang Q."/>
            <person name="Ding S."/>
            <person name="Wang X."/>
            <person name="Zhu J."/>
            <person name="Ruan X."/>
            <person name="Zhao L."/>
            <person name="Wei J."/>
            <person name="Que T."/>
            <person name="Du C."/>
            <person name="Cheng J."/>
            <person name="Dai P."/>
            <person name="Han X."/>
            <person name="Huang E."/>
            <person name="Gao Y."/>
            <person name="Liu J."/>
            <person name="Shao H."/>
            <person name="Ye R."/>
            <person name="Li L."/>
            <person name="Wei W."/>
            <person name="Wang X."/>
            <person name="Wang C."/>
            <person name="Huo Q."/>
            <person name="Li W."/>
            <person name="Guo W."/>
            <person name="Chen H."/>
            <person name="Chen S."/>
            <person name="Zhou L."/>
            <person name="Zhou L."/>
            <person name="Ni X."/>
            <person name="Tian J."/>
            <person name="Zhou Y."/>
            <person name="Sheng Y."/>
            <person name="Liu T."/>
            <person name="Pan Y."/>
            <person name="Xia L."/>
            <person name="Li J."/>
            <person name="Zhao F."/>
            <person name="Cao W."/>
        </authorList>
    </citation>
    <scope>NUCLEOTIDE SEQUENCE</scope>
    <source>
        <strain evidence="15">Rmic-2018</strain>
        <tissue evidence="15">Larvae</tissue>
    </source>
</reference>
<evidence type="ECO:0000256" key="5">
    <source>
        <dbReference type="ARBA" id="ARBA00022833"/>
    </source>
</evidence>
<dbReference type="EMBL" id="JABSTU010000002">
    <property type="protein sequence ID" value="KAH8037174.1"/>
    <property type="molecule type" value="Genomic_DNA"/>
</dbReference>
<dbReference type="SUPFAM" id="SSF57716">
    <property type="entry name" value="Glucocorticoid receptor-like (DNA-binding domain)"/>
    <property type="match status" value="1"/>
</dbReference>
<keyword evidence="10" id="KW-0539">Nucleus</keyword>
<dbReference type="VEuPathDB" id="VectorBase:LOC119180347"/>
<dbReference type="GO" id="GO:0008270">
    <property type="term" value="F:zinc ion binding"/>
    <property type="evidence" value="ECO:0007669"/>
    <property type="project" value="UniProtKB-KW"/>
</dbReference>
<evidence type="ECO:0000256" key="4">
    <source>
        <dbReference type="ARBA" id="ARBA00022771"/>
    </source>
</evidence>
<comment type="caution">
    <text evidence="15">The sequence shown here is derived from an EMBL/GenBank/DDBJ whole genome shotgun (WGS) entry which is preliminary data.</text>
</comment>
<evidence type="ECO:0000256" key="6">
    <source>
        <dbReference type="ARBA" id="ARBA00023015"/>
    </source>
</evidence>
<dbReference type="GO" id="GO:0005654">
    <property type="term" value="C:nucleoplasm"/>
    <property type="evidence" value="ECO:0007669"/>
    <property type="project" value="UniProtKB-SubCell"/>
</dbReference>
<dbReference type="PANTHER" id="PTHR46600">
    <property type="entry name" value="THAP DOMAIN-CONTAINING"/>
    <property type="match status" value="1"/>
</dbReference>
<evidence type="ECO:0000256" key="10">
    <source>
        <dbReference type="ARBA" id="ARBA00023242"/>
    </source>
</evidence>
<dbReference type="PROSITE" id="PS50950">
    <property type="entry name" value="ZF_THAP"/>
    <property type="match status" value="1"/>
</dbReference>
<comment type="subcellular location">
    <subcellularLocation>
        <location evidence="1">Nucleus</location>
        <location evidence="1">Nucleoplasm</location>
    </subcellularLocation>
</comment>
<evidence type="ECO:0000259" key="14">
    <source>
        <dbReference type="PROSITE" id="PS50950"/>
    </source>
</evidence>
<dbReference type="VEuPathDB" id="VectorBase:LOC119166856"/>
<dbReference type="Pfam" id="PF05485">
    <property type="entry name" value="THAP"/>
    <property type="match status" value="1"/>
</dbReference>
<feature type="coiled-coil region" evidence="13">
    <location>
        <begin position="113"/>
        <end position="168"/>
    </location>
</feature>
<keyword evidence="7 13" id="KW-0175">Coiled coil</keyword>
<keyword evidence="11" id="KW-0131">Cell cycle</keyword>
<evidence type="ECO:0000256" key="1">
    <source>
        <dbReference type="ARBA" id="ARBA00004642"/>
    </source>
</evidence>
<dbReference type="InterPro" id="IPR038441">
    <property type="entry name" value="THAP_Znf_sf"/>
</dbReference>
<evidence type="ECO:0000256" key="11">
    <source>
        <dbReference type="ARBA" id="ARBA00023306"/>
    </source>
</evidence>